<evidence type="ECO:0000313" key="4">
    <source>
        <dbReference type="Proteomes" id="UP000599523"/>
    </source>
</evidence>
<dbReference type="InterPro" id="IPR036390">
    <property type="entry name" value="WH_DNA-bd_sf"/>
</dbReference>
<dbReference type="InterPro" id="IPR007432">
    <property type="entry name" value="DUF480"/>
</dbReference>
<dbReference type="PANTHER" id="PTHR38768:SF1">
    <property type="entry name" value="UPF0502 PROTEIN YCEH"/>
    <property type="match status" value="1"/>
</dbReference>
<evidence type="ECO:0000256" key="1">
    <source>
        <dbReference type="HAMAP-Rule" id="MF_01584"/>
    </source>
</evidence>
<name>A0A972JA29_9RHOO</name>
<dbReference type="Pfam" id="PF04337">
    <property type="entry name" value="DUF480"/>
    <property type="match status" value="1"/>
</dbReference>
<evidence type="ECO:0000256" key="2">
    <source>
        <dbReference type="SAM" id="Coils"/>
    </source>
</evidence>
<dbReference type="Gene3D" id="1.10.10.10">
    <property type="entry name" value="Winged helix-like DNA-binding domain superfamily/Winged helix DNA-binding domain"/>
    <property type="match status" value="2"/>
</dbReference>
<proteinExistence type="inferred from homology"/>
<dbReference type="RefSeq" id="WP_168986793.1">
    <property type="nucleotide sequence ID" value="NZ_CAWPHM010000033.1"/>
</dbReference>
<dbReference type="HAMAP" id="MF_01584">
    <property type="entry name" value="UPF0502"/>
    <property type="match status" value="1"/>
</dbReference>
<dbReference type="SUPFAM" id="SSF46785">
    <property type="entry name" value="Winged helix' DNA-binding domain"/>
    <property type="match status" value="2"/>
</dbReference>
<accession>A0A972JA29</accession>
<dbReference type="AlphaFoldDB" id="A0A972JA29"/>
<comment type="similarity">
    <text evidence="1">Belongs to the UPF0502 family.</text>
</comment>
<dbReference type="Proteomes" id="UP000599523">
    <property type="component" value="Unassembled WGS sequence"/>
</dbReference>
<dbReference type="InterPro" id="IPR036388">
    <property type="entry name" value="WH-like_DNA-bd_sf"/>
</dbReference>
<keyword evidence="4" id="KW-1185">Reference proteome</keyword>
<evidence type="ECO:0000313" key="3">
    <source>
        <dbReference type="EMBL" id="NMG02002.1"/>
    </source>
</evidence>
<dbReference type="EMBL" id="WTVM01000012">
    <property type="protein sequence ID" value="NMG02002.1"/>
    <property type="molecule type" value="Genomic_DNA"/>
</dbReference>
<feature type="coiled-coil region" evidence="2">
    <location>
        <begin position="196"/>
        <end position="223"/>
    </location>
</feature>
<protein>
    <submittedName>
        <fullName evidence="3">DUF480 domain-containing protein</fullName>
    </submittedName>
</protein>
<keyword evidence="2" id="KW-0175">Coiled coil</keyword>
<comment type="caution">
    <text evidence="3">The sequence shown here is derived from an EMBL/GenBank/DDBJ whole genome shotgun (WGS) entry which is preliminary data.</text>
</comment>
<reference evidence="3" key="1">
    <citation type="submission" date="2019-12" db="EMBL/GenBank/DDBJ databases">
        <title>Comparative genomics gives insights into the taxonomy of the Azoarcus-Aromatoleum group and reveals separate origins of nif in the plant-associated Azoarcus and non-plant-associated Aromatoleum sub-groups.</title>
        <authorList>
            <person name="Lafos M."/>
            <person name="Maluk M."/>
            <person name="Batista M."/>
            <person name="Junghare M."/>
            <person name="Carmona M."/>
            <person name="Faoro H."/>
            <person name="Cruz L.M."/>
            <person name="Battistoni F."/>
            <person name="De Souza E."/>
            <person name="Pedrosa F."/>
            <person name="Chen W.-M."/>
            <person name="Poole P.S."/>
            <person name="Dixon R.A."/>
            <person name="James E.K."/>
        </authorList>
    </citation>
    <scope>NUCLEOTIDE SEQUENCE</scope>
    <source>
        <strain evidence="3">NSC3</strain>
    </source>
</reference>
<organism evidence="3 4">
    <name type="scientific">Azoarcus taiwanensis</name>
    <dbReference type="NCBI Taxonomy" id="666964"/>
    <lineage>
        <taxon>Bacteria</taxon>
        <taxon>Pseudomonadati</taxon>
        <taxon>Pseudomonadota</taxon>
        <taxon>Betaproteobacteria</taxon>
        <taxon>Rhodocyclales</taxon>
        <taxon>Zoogloeaceae</taxon>
        <taxon>Azoarcus</taxon>
    </lineage>
</organism>
<dbReference type="PANTHER" id="PTHR38768">
    <property type="entry name" value="UPF0502 PROTEIN YCEH"/>
    <property type="match status" value="1"/>
</dbReference>
<gene>
    <name evidence="3" type="ORF">GPA21_03320</name>
</gene>
<sequence>MDNDRQNEGFDLDETEIRVLGVLIEKAFLTPDNYPMSINAITTGCNQQTARDPVMRLADAEVQDAIDRLSARRLVSQRDSASARVPKYEHLVRLRFSLPPAEQALLALLMLRGPQTAGELRQRAERMHNFADIAAVEAALEHLADKFPPMVTTLPRAPGTKEPRIAHLLGGELSEDELAEAAQRAATDRSRAFSGSAELAAEVARLREEVAELREAFAQFKAQFE</sequence>